<organism evidence="4 5">
    <name type="scientific">Jilunia laotingensis</name>
    <dbReference type="NCBI Taxonomy" id="2763675"/>
    <lineage>
        <taxon>Bacteria</taxon>
        <taxon>Pseudomonadati</taxon>
        <taxon>Bacteroidota</taxon>
        <taxon>Bacteroidia</taxon>
        <taxon>Bacteroidales</taxon>
        <taxon>Bacteroidaceae</taxon>
        <taxon>Jilunia</taxon>
    </lineage>
</organism>
<evidence type="ECO:0000313" key="4">
    <source>
        <dbReference type="EMBL" id="MBC8593282.1"/>
    </source>
</evidence>
<proteinExistence type="predicted"/>
<evidence type="ECO:0000256" key="1">
    <source>
        <dbReference type="ARBA" id="ARBA00004613"/>
    </source>
</evidence>
<dbReference type="GO" id="GO:0005975">
    <property type="term" value="P:carbohydrate metabolic process"/>
    <property type="evidence" value="ECO:0007669"/>
    <property type="project" value="InterPro"/>
</dbReference>
<dbReference type="InterPro" id="IPR011330">
    <property type="entry name" value="Glyco_hydro/deAcase_b/a-brl"/>
</dbReference>
<dbReference type="AlphaFoldDB" id="A0A926F5G8"/>
<feature type="domain" description="NodB homology" evidence="3">
    <location>
        <begin position="81"/>
        <end position="324"/>
    </location>
</feature>
<name>A0A926F5G8_9BACT</name>
<reference evidence="4" key="1">
    <citation type="submission" date="2020-08" db="EMBL/GenBank/DDBJ databases">
        <title>Genome public.</title>
        <authorList>
            <person name="Liu C."/>
            <person name="Sun Q."/>
        </authorList>
    </citation>
    <scope>NUCLEOTIDE SEQUENCE</scope>
    <source>
        <strain evidence="4">N12</strain>
    </source>
</reference>
<keyword evidence="2" id="KW-0732">Signal</keyword>
<dbReference type="CDD" id="cd10918">
    <property type="entry name" value="CE4_NodB_like_5s_6s"/>
    <property type="match status" value="1"/>
</dbReference>
<comment type="subcellular location">
    <subcellularLocation>
        <location evidence="1">Secreted</location>
    </subcellularLocation>
</comment>
<gene>
    <name evidence="4" type="ORF">H8744_08485</name>
</gene>
<evidence type="ECO:0000256" key="2">
    <source>
        <dbReference type="ARBA" id="ARBA00022729"/>
    </source>
</evidence>
<dbReference type="GO" id="GO:0005576">
    <property type="term" value="C:extracellular region"/>
    <property type="evidence" value="ECO:0007669"/>
    <property type="project" value="UniProtKB-SubCell"/>
</dbReference>
<accession>A0A926F5G8</accession>
<dbReference type="SUPFAM" id="SSF88713">
    <property type="entry name" value="Glycoside hydrolase/deacetylase"/>
    <property type="match status" value="1"/>
</dbReference>
<dbReference type="RefSeq" id="WP_262434426.1">
    <property type="nucleotide sequence ID" value="NZ_JACRTF010000001.1"/>
</dbReference>
<dbReference type="EMBL" id="JACRTF010000001">
    <property type="protein sequence ID" value="MBC8593282.1"/>
    <property type="molecule type" value="Genomic_DNA"/>
</dbReference>
<evidence type="ECO:0000313" key="5">
    <source>
        <dbReference type="Proteomes" id="UP000651085"/>
    </source>
</evidence>
<dbReference type="Proteomes" id="UP000651085">
    <property type="component" value="Unassembled WGS sequence"/>
</dbReference>
<dbReference type="PROSITE" id="PS51677">
    <property type="entry name" value="NODB"/>
    <property type="match status" value="1"/>
</dbReference>
<keyword evidence="5" id="KW-1185">Reference proteome</keyword>
<dbReference type="PANTHER" id="PTHR34216:SF3">
    <property type="entry name" value="POLY-BETA-1,6-N-ACETYL-D-GLUCOSAMINE N-DEACETYLASE"/>
    <property type="match status" value="1"/>
</dbReference>
<dbReference type="Gene3D" id="3.20.20.370">
    <property type="entry name" value="Glycoside hydrolase/deacetylase"/>
    <property type="match status" value="1"/>
</dbReference>
<dbReference type="InterPro" id="IPR051398">
    <property type="entry name" value="Polysacch_Deacetylase"/>
</dbReference>
<dbReference type="GO" id="GO:0016810">
    <property type="term" value="F:hydrolase activity, acting on carbon-nitrogen (but not peptide) bonds"/>
    <property type="evidence" value="ECO:0007669"/>
    <property type="project" value="InterPro"/>
</dbReference>
<comment type="caution">
    <text evidence="4">The sequence shown here is derived from an EMBL/GenBank/DDBJ whole genome shotgun (WGS) entry which is preliminary data.</text>
</comment>
<dbReference type="Pfam" id="PF01522">
    <property type="entry name" value="Polysacc_deac_1"/>
    <property type="match status" value="1"/>
</dbReference>
<evidence type="ECO:0000259" key="3">
    <source>
        <dbReference type="PROSITE" id="PS51677"/>
    </source>
</evidence>
<dbReference type="PANTHER" id="PTHR34216">
    <property type="match status" value="1"/>
</dbReference>
<protein>
    <submittedName>
        <fullName evidence="4">Polysaccharide deacetylase family protein</fullName>
    </submittedName>
</protein>
<sequence>MDVKNFLLVKTGLAAYKREKNRIPRVLFYHGVSDIHTPFVESLHIPPEEFKRQLEYLQLNFDLISMDEYYRRWRSNSFTGEEATLTFDDGYRNNLTFLAPILQDLNIPFTVFIATHHIDTGKRFSTFIGRAVVMHPEVRRLNVPAMGLDVVLTSARQRKKVFKVISHRLKHSEIKTVDLITDQLIGQLSSQQYQQLCSDFQADALMTWKDVITLQSYYDCTIGSHCLDHFICDTFQETAEIQRQIIESKKVIEEKLEIPCHYLAYPNGNVCPAALDAAKEAGYRLAFTTDNVRVTPEISPFAMPRYGVDFHWNTFVADLSFKPK</sequence>
<dbReference type="InterPro" id="IPR002509">
    <property type="entry name" value="NODB_dom"/>
</dbReference>